<proteinExistence type="predicted"/>
<dbReference type="AlphaFoldDB" id="A0A110B1F2"/>
<evidence type="ECO:0000313" key="4">
    <source>
        <dbReference type="Proteomes" id="UP000218890"/>
    </source>
</evidence>
<dbReference type="PANTHER" id="PTHR30050:SF5">
    <property type="entry name" value="DNAA REGULATORY INACTIVATOR HDA"/>
    <property type="match status" value="1"/>
</dbReference>
<dbReference type="PANTHER" id="PTHR30050">
    <property type="entry name" value="CHROMOSOMAL REPLICATION INITIATOR PROTEIN DNAA"/>
    <property type="match status" value="1"/>
</dbReference>
<gene>
    <name evidence="3" type="ORF">HH1059_04770</name>
</gene>
<dbReference type="GO" id="GO:0006270">
    <property type="term" value="P:DNA replication initiation"/>
    <property type="evidence" value="ECO:0007669"/>
    <property type="project" value="TreeGrafter"/>
</dbReference>
<dbReference type="GO" id="GO:0032297">
    <property type="term" value="P:negative regulation of DNA-templated DNA replication initiation"/>
    <property type="evidence" value="ECO:0007669"/>
    <property type="project" value="InterPro"/>
</dbReference>
<sequence>MAVQLPLDIKWNESASLERFIAGANAESANWVAAAAEGRNQGPALFLHGPPATGKSHLLQGACKRAAANGTPAAYLPLSQLGGYGAALFEGFEQAGLVAVDDVDVLEVDDGMQHGLFHFFNRAVESGCSLLFAARQPPSQLTLQLADLRSRLSWGVVIALQQPDEQTCLLILRQRASIRGLDLPPATARYLIRRLPRSIAILLDVFDDLDRASLAQGRRLTVPFVRGYLNQQGLLGESAPGTAS</sequence>
<accession>A0A110B1F2</accession>
<dbReference type="Pfam" id="PF22688">
    <property type="entry name" value="Hda_lid"/>
    <property type="match status" value="1"/>
</dbReference>
<dbReference type="Pfam" id="PF00308">
    <property type="entry name" value="Bac_DnaA"/>
    <property type="match status" value="1"/>
</dbReference>
<dbReference type="Gene3D" id="3.40.50.300">
    <property type="entry name" value="P-loop containing nucleotide triphosphate hydrolases"/>
    <property type="match status" value="1"/>
</dbReference>
<feature type="domain" description="Hda lid" evidence="2">
    <location>
        <begin position="169"/>
        <end position="229"/>
    </location>
</feature>
<protein>
    <submittedName>
        <fullName evidence="3">Chromosomal replication initiator protein DnaA</fullName>
    </submittedName>
</protein>
<feature type="domain" description="Chromosomal replication initiator protein DnaA ATPAse" evidence="1">
    <location>
        <begin position="93"/>
        <end position="158"/>
    </location>
</feature>
<dbReference type="EMBL" id="AP017372">
    <property type="protein sequence ID" value="BAU57160.1"/>
    <property type="molecule type" value="Genomic_DNA"/>
</dbReference>
<evidence type="ECO:0000259" key="2">
    <source>
        <dbReference type="Pfam" id="PF22688"/>
    </source>
</evidence>
<reference evidence="3" key="1">
    <citation type="submission" date="2016-02" db="EMBL/GenBank/DDBJ databases">
        <title>Halorhodospira halochloris DSM-1059 complete genome, version 2.</title>
        <authorList>
            <person name="Tsukatani Y."/>
        </authorList>
    </citation>
    <scope>NUCLEOTIDE SEQUENCE</scope>
    <source>
        <strain evidence="3">DSM 1059</strain>
    </source>
</reference>
<dbReference type="SUPFAM" id="SSF52540">
    <property type="entry name" value="P-loop containing nucleoside triphosphate hydrolases"/>
    <property type="match status" value="1"/>
</dbReference>
<dbReference type="RefSeq" id="WP_096407844.1">
    <property type="nucleotide sequence ID" value="NZ_AP017372.2"/>
</dbReference>
<dbReference type="NCBIfam" id="TIGR03420">
    <property type="entry name" value="DnaA_homol_Hda"/>
    <property type="match status" value="1"/>
</dbReference>
<dbReference type="KEGG" id="hhk:HH1059_04770"/>
<dbReference type="Gene3D" id="1.10.8.60">
    <property type="match status" value="1"/>
</dbReference>
<dbReference type="InterPro" id="IPR027417">
    <property type="entry name" value="P-loop_NTPase"/>
</dbReference>
<dbReference type="OrthoDB" id="9784878at2"/>
<organism evidence="3 4">
    <name type="scientific">Halorhodospira halochloris</name>
    <name type="common">Ectothiorhodospira halochloris</name>
    <dbReference type="NCBI Taxonomy" id="1052"/>
    <lineage>
        <taxon>Bacteria</taxon>
        <taxon>Pseudomonadati</taxon>
        <taxon>Pseudomonadota</taxon>
        <taxon>Gammaproteobacteria</taxon>
        <taxon>Chromatiales</taxon>
        <taxon>Ectothiorhodospiraceae</taxon>
        <taxon>Halorhodospira</taxon>
    </lineage>
</organism>
<dbReference type="InterPro" id="IPR055199">
    <property type="entry name" value="Hda_lid"/>
</dbReference>
<evidence type="ECO:0000259" key="1">
    <source>
        <dbReference type="Pfam" id="PF00308"/>
    </source>
</evidence>
<keyword evidence="4" id="KW-1185">Reference proteome</keyword>
<dbReference type="InterPro" id="IPR013317">
    <property type="entry name" value="DnaA_dom"/>
</dbReference>
<dbReference type="Proteomes" id="UP000218890">
    <property type="component" value="Chromosome"/>
</dbReference>
<name>A0A110B1F2_HALHR</name>
<evidence type="ECO:0000313" key="3">
    <source>
        <dbReference type="EMBL" id="BAU57160.1"/>
    </source>
</evidence>
<dbReference type="InterPro" id="IPR017788">
    <property type="entry name" value="Hda"/>
</dbReference>